<evidence type="ECO:0000256" key="2">
    <source>
        <dbReference type="SAM" id="MobiDB-lite"/>
    </source>
</evidence>
<dbReference type="EMBL" id="CDMZ01000230">
    <property type="protein sequence ID" value="CEM09778.1"/>
    <property type="molecule type" value="Genomic_DNA"/>
</dbReference>
<evidence type="ECO:0000259" key="4">
    <source>
        <dbReference type="Pfam" id="PF25757"/>
    </source>
</evidence>
<feature type="region of interest" description="Disordered" evidence="2">
    <location>
        <begin position="1188"/>
        <end position="1210"/>
    </location>
</feature>
<evidence type="ECO:0000256" key="1">
    <source>
        <dbReference type="SAM" id="Coils"/>
    </source>
</evidence>
<dbReference type="InterPro" id="IPR056497">
    <property type="entry name" value="HEAT_DAAF5"/>
</dbReference>
<organism evidence="5">
    <name type="scientific">Chromera velia CCMP2878</name>
    <dbReference type="NCBI Taxonomy" id="1169474"/>
    <lineage>
        <taxon>Eukaryota</taxon>
        <taxon>Sar</taxon>
        <taxon>Alveolata</taxon>
        <taxon>Colpodellida</taxon>
        <taxon>Chromeraceae</taxon>
        <taxon>Chromera</taxon>
    </lineage>
</organism>
<dbReference type="Gene3D" id="1.25.10.10">
    <property type="entry name" value="Leucine-rich Repeat Variant"/>
    <property type="match status" value="1"/>
</dbReference>
<feature type="region of interest" description="Disordered" evidence="2">
    <location>
        <begin position="856"/>
        <end position="904"/>
    </location>
</feature>
<dbReference type="PANTHER" id="PTHR16216">
    <property type="entry name" value="DYNEIN ASSEMBLY FACTOR 5, AXONEMAL"/>
    <property type="match status" value="1"/>
</dbReference>
<feature type="domain" description="Dynein axonemal assembly factor 5 HEAT-repeat" evidence="3">
    <location>
        <begin position="567"/>
        <end position="698"/>
    </location>
</feature>
<dbReference type="Pfam" id="PF25757">
    <property type="entry name" value="TPR_DNAAF5"/>
    <property type="match status" value="3"/>
</dbReference>
<feature type="compositionally biased region" description="Basic and acidic residues" evidence="2">
    <location>
        <begin position="856"/>
        <end position="901"/>
    </location>
</feature>
<evidence type="ECO:0000313" key="5">
    <source>
        <dbReference type="EMBL" id="CEM09778.1"/>
    </source>
</evidence>
<gene>
    <name evidence="5" type="ORF">Cvel_15966</name>
</gene>
<dbReference type="InterPro" id="IPR052623">
    <property type="entry name" value="DAAF5"/>
</dbReference>
<sequence>MNDDDFLFDAVAYKSTVSNAKCISQLEIPKFTKAKKREGKGKDEGGGKKHLDSSLQWMNEWSGVKLVPSGQTSTSASLRAGTLETTASTRTVRTLAESAADIPVVDPERLLSFIQRDLNILVEEKDAHVRRRSVEKLHALFIGRQSEISAYLFNKCFVSIRRPLLQCFGDKVDKTRERAIQVISSFLESMSDITPALDYVFPVLVGRMGSADIDGVAHLPTVMRPDPEQKPTEIRPVEECEEVRLELLRLIALLLERCPEEAVYSHVDEATGLLRAACMDPCPDMKLKGCGMLKQFCLHHSPLLFHFTETLGRCLTSCFVHQHGRVRLAAIDALTAVLHCGLYKYNACVIEMMIGWFDPNVVPIKAFYENFNKVNYLAALVADRSDNVRRRLLETIAWWMVFFGDRMDYEARVFPYLLSGLFDESAPIRRLAFLLVERCGVAWEQEKEKDIRDMRQFRFNAPWTYDGRVDLPFPLGGEWDPVSWGAGEGEGGSFASSACSSSASVAVGEKGEKGEAQEFASKFEGKGDGEGGREEEDAEKETEESEMHEQLFTDCELGVRWKGDAPQRPRLGARHFVKSVGRKFVKALFKEVSDFRELKGETSANLLIVLLGYVEESVTEHLEPLLALCVRLFGQGRRTEATLLRKYTTAIKLMGLYCEPDTYLELLMPALESESPWDRDRQEAALRVLARLIEGSATALGNAASSSNSPLASSAVGSAGNSSVVSALCHPAVLPSILSAPALRSRLLAVAIAAAPESLTASFASASGDRDNDGTDQRRDGVFRLLSVLQGPSSSSSGLKRGKGGGISGSVLESTLWEISDFSCGTLRSASNFLSVLPPRLLLSCTRVKKQTETVEEEIQRGAGEDAARGEEGERKTEKCAEETEKTDEKDDAKSMQKDSGDSCVSAATEMETEKETERLWEPLFASLRAHSGPEAFVDERRDAVDTACRLACSLSRFSSSDCEELEAERERALAWVVSHVLAGGLEREGHPSGASGLTPLLLVSAKAVRREPAVALRATSTRIAEVLASLAAAHEHFQRIFRADVDNYWQTNKTPNQIRLDCMDLPMCKRREFRRSSFAAAERIRLEAAASLLHCLRSSLSAVCAEAGKEEEEEGVSETSVPSVWVERGRKESMRETVQSLADVFAPVKSVEKKWASRLEAEFEGLSSVKPNVNIDWAKMPMPAMPGENGQLVAEKEKPDEKSEEERRKRMEVKPVLPFIASPPSVAFIAAEALRLFFWPGPFVEEDEEDEDFEEEEGNMKRGCVFRKGNLEVHEDAFRHLSGTGLGDSEIADRFLQGGETDLDDGEMQIFAWKRAFKGATARTEKLKRARTPLEILGYSSSWVRDLIGDLFQYLLDLNIHLPPPTAVPADAGTTKAAAEGRERSTDLLDASLESAGKATGKGRGGDEGEEPVGDGRQREELQKLEKSLTLLVEKIGKDGKATDAVLETERENVKLNCAAAVYDLLLDLTAAFPFELGARLESWHASGQLARVAVARDVLKRTVAGRWRQLRADRSSLQQYASLLHSAFKAAPSPKTFQREYFDGRFDIVIKQIDNLDNRIGQNERRVEKYEKSIEKIESSVLSLQPSDEEKDPVPRLRMVLGLSLNEIDEVISCSSQLYDAAKSIFCSKNYKWVSKLTVEFKRKKDVEEFDGLFKACASNRSVQYNVLSFVRTGSMKYVLRKMEEEEKAGRIFWTQSTLGDARASAKDKKRAQALLLKEGVSESTQPIPRAPAPPLQQHPFLFIPPQQNLAADSHMMGSPLAAVVVQQNAVAAVVLQTSSTAALNFAMYAQ</sequence>
<dbReference type="InterPro" id="IPR057978">
    <property type="entry name" value="TPR_DAAF5"/>
</dbReference>
<feature type="compositionally biased region" description="Basic and acidic residues" evidence="2">
    <location>
        <begin position="510"/>
        <end position="532"/>
    </location>
</feature>
<dbReference type="InterPro" id="IPR016024">
    <property type="entry name" value="ARM-type_fold"/>
</dbReference>
<dbReference type="SUPFAM" id="SSF48371">
    <property type="entry name" value="ARM repeat"/>
    <property type="match status" value="1"/>
</dbReference>
<feature type="domain" description="Dynein axonemal assembly factor 5 TPR repeats" evidence="4">
    <location>
        <begin position="123"/>
        <end position="213"/>
    </location>
</feature>
<evidence type="ECO:0000259" key="3">
    <source>
        <dbReference type="Pfam" id="PF24573"/>
    </source>
</evidence>
<feature type="compositionally biased region" description="Basic and acidic residues" evidence="2">
    <location>
        <begin position="1195"/>
        <end position="1210"/>
    </location>
</feature>
<name>A0A0G4F9Y2_9ALVE</name>
<protein>
    <submittedName>
        <fullName evidence="5">Uncharacterized protein</fullName>
    </submittedName>
</protein>
<feature type="coiled-coil region" evidence="1">
    <location>
        <begin position="1555"/>
        <end position="1582"/>
    </location>
</feature>
<feature type="domain" description="Dynein axonemal assembly factor 5 TPR repeats" evidence="4">
    <location>
        <begin position="237"/>
        <end position="345"/>
    </location>
</feature>
<feature type="region of interest" description="Disordered" evidence="2">
    <location>
        <begin position="1368"/>
        <end position="1421"/>
    </location>
</feature>
<reference evidence="5" key="1">
    <citation type="submission" date="2014-11" db="EMBL/GenBank/DDBJ databases">
        <authorList>
            <person name="Otto D Thomas"/>
            <person name="Naeem Raeece"/>
        </authorList>
    </citation>
    <scope>NUCLEOTIDE SEQUENCE</scope>
</reference>
<keyword evidence="1" id="KW-0175">Coiled coil</keyword>
<proteinExistence type="predicted"/>
<dbReference type="PANTHER" id="PTHR16216:SF2">
    <property type="entry name" value="DYNEIN AXONEMAL ASSEMBLY FACTOR 5"/>
    <property type="match status" value="1"/>
</dbReference>
<accession>A0A0G4F9Y2</accession>
<dbReference type="Pfam" id="PF24573">
    <property type="entry name" value="HEAT_DAAF5"/>
    <property type="match status" value="1"/>
</dbReference>
<dbReference type="InterPro" id="IPR011989">
    <property type="entry name" value="ARM-like"/>
</dbReference>
<feature type="domain" description="Dynein axonemal assembly factor 5 TPR repeats" evidence="4">
    <location>
        <begin position="375"/>
        <end position="453"/>
    </location>
</feature>
<dbReference type="VEuPathDB" id="CryptoDB:Cvel_15966"/>
<feature type="compositionally biased region" description="Acidic residues" evidence="2">
    <location>
        <begin position="533"/>
        <end position="544"/>
    </location>
</feature>
<feature type="region of interest" description="Disordered" evidence="2">
    <location>
        <begin position="510"/>
        <end position="549"/>
    </location>
</feature>